<proteinExistence type="predicted"/>
<organism evidence="2 3">
    <name type="scientific">Trichinella papuae</name>
    <dbReference type="NCBI Taxonomy" id="268474"/>
    <lineage>
        <taxon>Eukaryota</taxon>
        <taxon>Metazoa</taxon>
        <taxon>Ecdysozoa</taxon>
        <taxon>Nematoda</taxon>
        <taxon>Enoplea</taxon>
        <taxon>Dorylaimia</taxon>
        <taxon>Trichinellida</taxon>
        <taxon>Trichinellidae</taxon>
        <taxon>Trichinella</taxon>
    </lineage>
</organism>
<comment type="caution">
    <text evidence="2">The sequence shown here is derived from an EMBL/GenBank/DDBJ whole genome shotgun (WGS) entry which is preliminary data.</text>
</comment>
<evidence type="ECO:0000313" key="2">
    <source>
        <dbReference type="EMBL" id="KRZ65426.1"/>
    </source>
</evidence>
<evidence type="ECO:0000256" key="1">
    <source>
        <dbReference type="SAM" id="MobiDB-lite"/>
    </source>
</evidence>
<sequence>MMSNSAADISALRASFPIAVSASRLSAVDVIRDLLHRPSAGGDRKQFEYQSHHRTCTASRSVP</sequence>
<accession>A0A0V1M1X8</accession>
<gene>
    <name evidence="2" type="ORF">T10_1900</name>
</gene>
<dbReference type="EMBL" id="JYDO01000365">
    <property type="protein sequence ID" value="KRZ65426.1"/>
    <property type="molecule type" value="Genomic_DNA"/>
</dbReference>
<keyword evidence="3" id="KW-1185">Reference proteome</keyword>
<name>A0A0V1M1X8_9BILA</name>
<reference evidence="2 3" key="1">
    <citation type="submission" date="2015-01" db="EMBL/GenBank/DDBJ databases">
        <title>Evolution of Trichinella species and genotypes.</title>
        <authorList>
            <person name="Korhonen P.K."/>
            <person name="Edoardo P."/>
            <person name="Giuseppe L.R."/>
            <person name="Gasser R.B."/>
        </authorList>
    </citation>
    <scope>NUCLEOTIDE SEQUENCE [LARGE SCALE GENOMIC DNA]</scope>
    <source>
        <strain evidence="2">ISS1980</strain>
    </source>
</reference>
<dbReference type="AlphaFoldDB" id="A0A0V1M1X8"/>
<protein>
    <submittedName>
        <fullName evidence="2">Uncharacterized protein</fullName>
    </submittedName>
</protein>
<evidence type="ECO:0000313" key="3">
    <source>
        <dbReference type="Proteomes" id="UP000054843"/>
    </source>
</evidence>
<dbReference type="Proteomes" id="UP000054843">
    <property type="component" value="Unassembled WGS sequence"/>
</dbReference>
<feature type="region of interest" description="Disordered" evidence="1">
    <location>
        <begin position="43"/>
        <end position="63"/>
    </location>
</feature>